<dbReference type="InterPro" id="IPR005482">
    <property type="entry name" value="Biotin_COase_C"/>
</dbReference>
<evidence type="ECO:0000259" key="12">
    <source>
        <dbReference type="PROSITE" id="PS50979"/>
    </source>
</evidence>
<evidence type="ECO:0000256" key="9">
    <source>
        <dbReference type="PROSITE-ProRule" id="PRU00409"/>
    </source>
</evidence>
<dbReference type="GO" id="GO:0046872">
    <property type="term" value="F:metal ion binding"/>
    <property type="evidence" value="ECO:0007669"/>
    <property type="project" value="InterPro"/>
</dbReference>
<feature type="domain" description="Lipoyl-binding" evidence="10">
    <location>
        <begin position="627"/>
        <end position="703"/>
    </location>
</feature>
<protein>
    <recommendedName>
        <fullName evidence="15">Methylcrotonoyl-CoA carboxylase subunit alpha, mitochondrial</fullName>
    </recommendedName>
</protein>
<dbReference type="InterPro" id="IPR050856">
    <property type="entry name" value="Biotin_carboxylase_complex"/>
</dbReference>
<dbReference type="Gene3D" id="2.40.50.100">
    <property type="match status" value="1"/>
</dbReference>
<dbReference type="InterPro" id="IPR005479">
    <property type="entry name" value="CPAse_ATP-bd"/>
</dbReference>
<dbReference type="GO" id="GO:0004485">
    <property type="term" value="F:methylcrotonoyl-CoA carboxylase activity"/>
    <property type="evidence" value="ECO:0007669"/>
    <property type="project" value="TreeGrafter"/>
</dbReference>
<dbReference type="InterPro" id="IPR011761">
    <property type="entry name" value="ATP-grasp"/>
</dbReference>
<dbReference type="STRING" id="65357.A0A024GDV8"/>
<dbReference type="PROSITE" id="PS50968">
    <property type="entry name" value="BIOTINYL_LIPOYL"/>
    <property type="match status" value="1"/>
</dbReference>
<dbReference type="Pfam" id="PF00364">
    <property type="entry name" value="Biotin_lipoyl"/>
    <property type="match status" value="1"/>
</dbReference>
<dbReference type="PROSITE" id="PS50979">
    <property type="entry name" value="BC"/>
    <property type="match status" value="1"/>
</dbReference>
<dbReference type="PROSITE" id="PS50975">
    <property type="entry name" value="ATP_GRASP"/>
    <property type="match status" value="1"/>
</dbReference>
<dbReference type="InterPro" id="IPR011054">
    <property type="entry name" value="Rudment_hybrid_motif"/>
</dbReference>
<comment type="subcellular location">
    <subcellularLocation>
        <location evidence="2">Mitochondrion matrix</location>
    </subcellularLocation>
</comment>
<gene>
    <name evidence="13" type="ORF">BN9_055480</name>
</gene>
<dbReference type="SUPFAM" id="SSF56059">
    <property type="entry name" value="Glutathione synthetase ATP-binding domain-like"/>
    <property type="match status" value="1"/>
</dbReference>
<dbReference type="FunFam" id="3.30.470.20:FF:000028">
    <property type="entry name" value="Methylcrotonoyl-CoA carboxylase subunit alpha, mitochondrial"/>
    <property type="match status" value="1"/>
</dbReference>
<dbReference type="GO" id="GO:0005759">
    <property type="term" value="C:mitochondrial matrix"/>
    <property type="evidence" value="ECO:0007669"/>
    <property type="project" value="UniProtKB-SubCell"/>
</dbReference>
<dbReference type="EMBL" id="CAIX01000078">
    <property type="protein sequence ID" value="CCI44724.1"/>
    <property type="molecule type" value="Genomic_DNA"/>
</dbReference>
<evidence type="ECO:0000256" key="1">
    <source>
        <dbReference type="ARBA" id="ARBA00001953"/>
    </source>
</evidence>
<dbReference type="SUPFAM" id="SSF52440">
    <property type="entry name" value="PreATP-grasp domain"/>
    <property type="match status" value="1"/>
</dbReference>
<dbReference type="AlphaFoldDB" id="A0A024GDV8"/>
<evidence type="ECO:0008006" key="15">
    <source>
        <dbReference type="Google" id="ProtNLM"/>
    </source>
</evidence>
<evidence type="ECO:0000256" key="2">
    <source>
        <dbReference type="ARBA" id="ARBA00004305"/>
    </source>
</evidence>
<dbReference type="InterPro" id="IPR016185">
    <property type="entry name" value="PreATP-grasp_dom_sf"/>
</dbReference>
<dbReference type="FunFam" id="3.40.50.20:FF:000010">
    <property type="entry name" value="Propionyl-CoA carboxylase subunit alpha"/>
    <property type="match status" value="1"/>
</dbReference>
<dbReference type="Pfam" id="PF00289">
    <property type="entry name" value="Biotin_carb_N"/>
    <property type="match status" value="1"/>
</dbReference>
<dbReference type="FunFam" id="2.40.50.100:FF:000003">
    <property type="entry name" value="Acetyl-CoA carboxylase biotin carboxyl carrier protein"/>
    <property type="match status" value="1"/>
</dbReference>
<evidence type="ECO:0000256" key="8">
    <source>
        <dbReference type="ARBA" id="ARBA00023267"/>
    </source>
</evidence>
<keyword evidence="8" id="KW-0092">Biotin</keyword>
<dbReference type="Pfam" id="PF02785">
    <property type="entry name" value="Biotin_carb_C"/>
    <property type="match status" value="1"/>
</dbReference>
<keyword evidence="5 9" id="KW-0067">ATP-binding</keyword>
<dbReference type="GO" id="GO:0005524">
    <property type="term" value="F:ATP binding"/>
    <property type="evidence" value="ECO:0007669"/>
    <property type="project" value="UniProtKB-UniRule"/>
</dbReference>
<dbReference type="PROSITE" id="PS00866">
    <property type="entry name" value="CPSASE_1"/>
    <property type="match status" value="1"/>
</dbReference>
<proteinExistence type="predicted"/>
<dbReference type="CDD" id="cd06850">
    <property type="entry name" value="biotinyl_domain"/>
    <property type="match status" value="1"/>
</dbReference>
<dbReference type="SUPFAM" id="SSF51230">
    <property type="entry name" value="Single hybrid motif"/>
    <property type="match status" value="1"/>
</dbReference>
<dbReference type="InterPro" id="IPR000089">
    <property type="entry name" value="Biotin_lipoyl"/>
</dbReference>
<keyword evidence="4 9" id="KW-0547">Nucleotide-binding</keyword>
<evidence type="ECO:0000256" key="5">
    <source>
        <dbReference type="ARBA" id="ARBA00022840"/>
    </source>
</evidence>
<dbReference type="FunFam" id="3.30.1490.20:FF:000003">
    <property type="entry name" value="acetyl-CoA carboxylase isoform X1"/>
    <property type="match status" value="1"/>
</dbReference>
<evidence type="ECO:0000313" key="14">
    <source>
        <dbReference type="Proteomes" id="UP000053237"/>
    </source>
</evidence>
<evidence type="ECO:0000259" key="10">
    <source>
        <dbReference type="PROSITE" id="PS50968"/>
    </source>
</evidence>
<evidence type="ECO:0000256" key="7">
    <source>
        <dbReference type="ARBA" id="ARBA00023128"/>
    </source>
</evidence>
<accession>A0A024GDV8</accession>
<dbReference type="InterPro" id="IPR001882">
    <property type="entry name" value="Biotin_BS"/>
</dbReference>
<evidence type="ECO:0000256" key="6">
    <source>
        <dbReference type="ARBA" id="ARBA00022946"/>
    </source>
</evidence>
<sequence>MPTFRSFPNLNQEIFVSKRTQLSRWARKASKAFYRSLFTKILVANRGEIAVRIIRTAHRLGIQTVALYSDADRNSLWKRLATESYYLGPSPPKSSYLHGARILQICREAQVEAVHPGYGFLSENADFALECRNNGIQFIGPPVEAIASMGSKSKSKEIMIAAGIPVIPSYHGDDQSNDRLQYEANLIGYPILIKATMGGGGKGMRIVEKRNDFPKALEACRREAESFFKDSRVLVEKYLLNPRHIEFQVFADKYGQIVHLFERDCSIQRRHQKVIEEAPAINMAESLRQRMGEAAIHAAKAVEYIGAGTVEFLLDRDKFYFMEMNTRLQVEHPVTEFITDQDLVEWQLRVASGEQLPLKQEELSICGHAIEARIYAENPSEGFLPQSGTLHHVRLPPISERVRVDSGFEQKDEVPVFYDSMIAKLVVHGKSRQDAIHRLRCALKQYQIVGLPTNHELALRICSVPAFVSGQFDTGFLEKFGQDALPSTHTYSASKQAIGSVCYLLITHLQRRRNKERTDPWELPSLRYFRSAGTHVRVMCINGDTVTVECLAQDVFRVHTAETGNAVDVCGIMGSLGEFSLKVGERQMKGSAILHNSQLHVFCENDFERYVDVFRIETPRTITSAFEEEVKDATVKVLTPMPGKVIQVYVKKGDAVTVDQPLVIIEAMKMEHVIKATSSAQVEAVHCHEGEFVTDGHILLNLRT</sequence>
<dbReference type="Gene3D" id="3.30.470.20">
    <property type="entry name" value="ATP-grasp fold, B domain"/>
    <property type="match status" value="1"/>
</dbReference>
<dbReference type="SUPFAM" id="SSF51246">
    <property type="entry name" value="Rudiment single hybrid motif"/>
    <property type="match status" value="1"/>
</dbReference>
<dbReference type="Proteomes" id="UP000053237">
    <property type="component" value="Unassembled WGS sequence"/>
</dbReference>
<feature type="domain" description="ATP-grasp" evidence="11">
    <location>
        <begin position="156"/>
        <end position="352"/>
    </location>
</feature>
<keyword evidence="14" id="KW-1185">Reference proteome</keyword>
<dbReference type="PANTHER" id="PTHR18866">
    <property type="entry name" value="CARBOXYLASE:PYRUVATE/ACETYL-COA/PROPIONYL-COA CARBOXYLASE"/>
    <property type="match status" value="1"/>
</dbReference>
<dbReference type="PROSITE" id="PS00188">
    <property type="entry name" value="BIOTIN"/>
    <property type="match status" value="1"/>
</dbReference>
<name>A0A024GDV8_9STRA</name>
<feature type="domain" description="Biotin carboxylation" evidence="12">
    <location>
        <begin position="37"/>
        <end position="482"/>
    </location>
</feature>
<keyword evidence="6" id="KW-0809">Transit peptide</keyword>
<evidence type="ECO:0000256" key="3">
    <source>
        <dbReference type="ARBA" id="ARBA00022598"/>
    </source>
</evidence>
<dbReference type="PANTHER" id="PTHR18866:SF33">
    <property type="entry name" value="METHYLCROTONOYL-COA CARBOXYLASE SUBUNIT ALPHA, MITOCHONDRIAL-RELATED"/>
    <property type="match status" value="1"/>
</dbReference>
<dbReference type="OrthoDB" id="196847at2759"/>
<evidence type="ECO:0000259" key="11">
    <source>
        <dbReference type="PROSITE" id="PS50975"/>
    </source>
</evidence>
<dbReference type="PROSITE" id="PS00867">
    <property type="entry name" value="CPSASE_2"/>
    <property type="match status" value="1"/>
</dbReference>
<dbReference type="Pfam" id="PF02786">
    <property type="entry name" value="CPSase_L_D2"/>
    <property type="match status" value="1"/>
</dbReference>
<evidence type="ECO:0000313" key="13">
    <source>
        <dbReference type="EMBL" id="CCI44724.1"/>
    </source>
</evidence>
<comment type="caution">
    <text evidence="13">The sequence shown here is derived from an EMBL/GenBank/DDBJ whole genome shotgun (WGS) entry which is preliminary data.</text>
</comment>
<dbReference type="InterPro" id="IPR011764">
    <property type="entry name" value="Biotin_carboxylation_dom"/>
</dbReference>
<reference evidence="13 14" key="1">
    <citation type="submission" date="2012-05" db="EMBL/GenBank/DDBJ databases">
        <title>Recombination and specialization in a pathogen metapopulation.</title>
        <authorList>
            <person name="Gardiner A."/>
            <person name="Kemen E."/>
            <person name="Schultz-Larsen T."/>
            <person name="MacLean D."/>
            <person name="Van Oosterhout C."/>
            <person name="Jones J.D.G."/>
        </authorList>
    </citation>
    <scope>NUCLEOTIDE SEQUENCE [LARGE SCALE GENOMIC DNA]</scope>
    <source>
        <strain evidence="13 14">Ac Nc2</strain>
    </source>
</reference>
<dbReference type="InParanoid" id="A0A024GDV8"/>
<organism evidence="13 14">
    <name type="scientific">Albugo candida</name>
    <dbReference type="NCBI Taxonomy" id="65357"/>
    <lineage>
        <taxon>Eukaryota</taxon>
        <taxon>Sar</taxon>
        <taxon>Stramenopiles</taxon>
        <taxon>Oomycota</taxon>
        <taxon>Peronosporomycetes</taxon>
        <taxon>Albuginales</taxon>
        <taxon>Albuginaceae</taxon>
        <taxon>Albugo</taxon>
    </lineage>
</organism>
<comment type="cofactor">
    <cofactor evidence="1">
        <name>biotin</name>
        <dbReference type="ChEBI" id="CHEBI:57586"/>
    </cofactor>
</comment>
<dbReference type="InterPro" id="IPR005481">
    <property type="entry name" value="BC-like_N"/>
</dbReference>
<evidence type="ECO:0000256" key="4">
    <source>
        <dbReference type="ARBA" id="ARBA00022741"/>
    </source>
</evidence>
<keyword evidence="3" id="KW-0436">Ligase</keyword>
<dbReference type="SMART" id="SM00878">
    <property type="entry name" value="Biotin_carb_C"/>
    <property type="match status" value="1"/>
</dbReference>
<keyword evidence="7" id="KW-0496">Mitochondrion</keyword>
<dbReference type="InterPro" id="IPR011053">
    <property type="entry name" value="Single_hybrid_motif"/>
</dbReference>